<evidence type="ECO:0000256" key="3">
    <source>
        <dbReference type="ARBA" id="ARBA00005656"/>
    </source>
</evidence>
<keyword evidence="11" id="KW-1185">Reference proteome</keyword>
<dbReference type="GO" id="GO:0008959">
    <property type="term" value="F:phosphate acetyltransferase activity"/>
    <property type="evidence" value="ECO:0007669"/>
    <property type="project" value="UniProtKB-EC"/>
</dbReference>
<evidence type="ECO:0000256" key="2">
    <source>
        <dbReference type="ARBA" id="ARBA00004989"/>
    </source>
</evidence>
<comment type="pathway">
    <text evidence="2">Metabolic intermediate biosynthesis; acetyl-CoA biosynthesis; acetyl-CoA from acetate: step 2/2.</text>
</comment>
<dbReference type="InterPro" id="IPR050500">
    <property type="entry name" value="Phos_Acetyltrans/Butyryltrans"/>
</dbReference>
<dbReference type="EMBL" id="FMWG01000009">
    <property type="protein sequence ID" value="SCZ69553.1"/>
    <property type="molecule type" value="Genomic_DNA"/>
</dbReference>
<protein>
    <recommendedName>
        <fullName evidence="5">Phosphate acetyltransferase</fullName>
        <ecNumber evidence="4">2.3.1.8</ecNumber>
    </recommendedName>
    <alternativeName>
        <fullName evidence="8">Phosphotransacetylase</fullName>
    </alternativeName>
</protein>
<feature type="domain" description="Phosphate acetyl/butaryl transferase" evidence="9">
    <location>
        <begin position="10"/>
        <end position="329"/>
    </location>
</feature>
<reference evidence="10 11" key="1">
    <citation type="submission" date="2016-10" db="EMBL/GenBank/DDBJ databases">
        <authorList>
            <person name="de Groot N.N."/>
        </authorList>
    </citation>
    <scope>NUCLEOTIDE SEQUENCE [LARGE SCALE GENOMIC DNA]</scope>
    <source>
        <strain evidence="10 11">U95</strain>
    </source>
</reference>
<evidence type="ECO:0000256" key="4">
    <source>
        <dbReference type="ARBA" id="ARBA00012707"/>
    </source>
</evidence>
<dbReference type="Pfam" id="PF01515">
    <property type="entry name" value="PTA_PTB"/>
    <property type="match status" value="1"/>
</dbReference>
<dbReference type="Gene3D" id="3.40.50.10950">
    <property type="match status" value="1"/>
</dbReference>
<organism evidence="10 11">
    <name type="scientific">Epibacterium ulvae</name>
    <dbReference type="NCBI Taxonomy" id="1156985"/>
    <lineage>
        <taxon>Bacteria</taxon>
        <taxon>Pseudomonadati</taxon>
        <taxon>Pseudomonadota</taxon>
        <taxon>Alphaproteobacteria</taxon>
        <taxon>Rhodobacterales</taxon>
        <taxon>Roseobacteraceae</taxon>
        <taxon>Epibacterium</taxon>
    </lineage>
</organism>
<dbReference type="PIRSF" id="PIRSF000428">
    <property type="entry name" value="P_Ac_trans"/>
    <property type="match status" value="1"/>
</dbReference>
<comment type="similarity">
    <text evidence="3">Belongs to the phosphate acetyltransferase and butyryltransferase family.</text>
</comment>
<accession>A0A1G5R634</accession>
<evidence type="ECO:0000256" key="6">
    <source>
        <dbReference type="ARBA" id="ARBA00022679"/>
    </source>
</evidence>
<evidence type="ECO:0000256" key="8">
    <source>
        <dbReference type="ARBA" id="ARBA00031108"/>
    </source>
</evidence>
<keyword evidence="6" id="KW-0808">Transferase</keyword>
<keyword evidence="7" id="KW-0012">Acyltransferase</keyword>
<proteinExistence type="inferred from homology"/>
<dbReference type="PANTHER" id="PTHR43356:SF3">
    <property type="entry name" value="PHOSPHATE ACETYLTRANSFERASE"/>
    <property type="match status" value="1"/>
</dbReference>
<dbReference type="EC" id="2.3.1.8" evidence="4"/>
<gene>
    <name evidence="10" type="ORF">SAMN04488118_10990</name>
</gene>
<dbReference type="STRING" id="1156985.SAMN04488118_10990"/>
<dbReference type="Gene3D" id="3.40.50.10750">
    <property type="entry name" value="Isocitrate/Isopropylmalate dehydrogenase-like"/>
    <property type="match status" value="1"/>
</dbReference>
<dbReference type="PANTHER" id="PTHR43356">
    <property type="entry name" value="PHOSPHATE ACETYLTRANSFERASE"/>
    <property type="match status" value="1"/>
</dbReference>
<evidence type="ECO:0000313" key="11">
    <source>
        <dbReference type="Proteomes" id="UP000198767"/>
    </source>
</evidence>
<evidence type="ECO:0000256" key="1">
    <source>
        <dbReference type="ARBA" id="ARBA00000705"/>
    </source>
</evidence>
<sequence length="335" mass="34697">MTQTPQEVLKASAPSTQPVISLCEGSDPRIVAGALAAQKAGLAHIILVGDAETVRAELANQGGSENDAMQIHDPLTSELTESFAAEYHALRKHKGVDEDKALKAVQTPVVYAAMLVRLGHATGTVGGAVLTTGDIVRSAIQVIGMAPDAAMVSSFFLMYPPEGAPEGARAMLYSDCGLVIDPSPNELSEIAKASAKSCKALLQTDPKIAFLSFSTMGSARHAAVTKVTEGMALFKDAAPDVEADGELQFDAAFVPSVGARKAPDSAVAGNANVMIFPNLDAGNIGYKITQRVGGYTAIGPVMQGLAKPANDLSRGCSAEDVTQMIAVTVLQTQTS</sequence>
<evidence type="ECO:0000256" key="7">
    <source>
        <dbReference type="ARBA" id="ARBA00023315"/>
    </source>
</evidence>
<dbReference type="InterPro" id="IPR002505">
    <property type="entry name" value="PTA_PTB"/>
</dbReference>
<dbReference type="OrthoDB" id="9808984at2"/>
<dbReference type="Proteomes" id="UP000198767">
    <property type="component" value="Unassembled WGS sequence"/>
</dbReference>
<dbReference type="RefSeq" id="WP_090220037.1">
    <property type="nucleotide sequence ID" value="NZ_FMWG01000009.1"/>
</dbReference>
<dbReference type="InterPro" id="IPR042112">
    <property type="entry name" value="P_AcTrfase_dom2"/>
</dbReference>
<dbReference type="InterPro" id="IPR042113">
    <property type="entry name" value="P_AcTrfase_dom1"/>
</dbReference>
<dbReference type="NCBIfam" id="NF007233">
    <property type="entry name" value="PRK09653.1"/>
    <property type="match status" value="1"/>
</dbReference>
<evidence type="ECO:0000256" key="5">
    <source>
        <dbReference type="ARBA" id="ARBA00021528"/>
    </source>
</evidence>
<evidence type="ECO:0000313" key="10">
    <source>
        <dbReference type="EMBL" id="SCZ69553.1"/>
    </source>
</evidence>
<name>A0A1G5R634_9RHOB</name>
<dbReference type="NCBIfam" id="TIGR00651">
    <property type="entry name" value="pta"/>
    <property type="match status" value="1"/>
</dbReference>
<dbReference type="InterPro" id="IPR012147">
    <property type="entry name" value="P_Ac_Bu_trans"/>
</dbReference>
<comment type="catalytic activity">
    <reaction evidence="1">
        <text>acetyl-CoA + phosphate = acetyl phosphate + CoA</text>
        <dbReference type="Rhea" id="RHEA:19521"/>
        <dbReference type="ChEBI" id="CHEBI:22191"/>
        <dbReference type="ChEBI" id="CHEBI:43474"/>
        <dbReference type="ChEBI" id="CHEBI:57287"/>
        <dbReference type="ChEBI" id="CHEBI:57288"/>
        <dbReference type="EC" id="2.3.1.8"/>
    </reaction>
</comment>
<evidence type="ECO:0000259" key="9">
    <source>
        <dbReference type="Pfam" id="PF01515"/>
    </source>
</evidence>
<dbReference type="AlphaFoldDB" id="A0A1G5R634"/>
<dbReference type="InterPro" id="IPR004614">
    <property type="entry name" value="P_AcTrfase"/>
</dbReference>
<dbReference type="SUPFAM" id="SSF53659">
    <property type="entry name" value="Isocitrate/Isopropylmalate dehydrogenase-like"/>
    <property type="match status" value="1"/>
</dbReference>